<keyword evidence="2" id="KW-1185">Reference proteome</keyword>
<dbReference type="Proteomes" id="UP000054047">
    <property type="component" value="Unassembled WGS sequence"/>
</dbReference>
<reference evidence="1 2" key="1">
    <citation type="submission" date="2013-12" db="EMBL/GenBank/DDBJ databases">
        <title>Draft genome of the parsitic nematode Ancylostoma duodenale.</title>
        <authorList>
            <person name="Mitreva M."/>
        </authorList>
    </citation>
    <scope>NUCLEOTIDE SEQUENCE [LARGE SCALE GENOMIC DNA]</scope>
    <source>
        <strain evidence="1 2">Zhejiang</strain>
    </source>
</reference>
<dbReference type="AlphaFoldDB" id="A0A0C2CNA1"/>
<name>A0A0C2CNA1_9BILA</name>
<organism evidence="1 2">
    <name type="scientific">Ancylostoma duodenale</name>
    <dbReference type="NCBI Taxonomy" id="51022"/>
    <lineage>
        <taxon>Eukaryota</taxon>
        <taxon>Metazoa</taxon>
        <taxon>Ecdysozoa</taxon>
        <taxon>Nematoda</taxon>
        <taxon>Chromadorea</taxon>
        <taxon>Rhabditida</taxon>
        <taxon>Rhabditina</taxon>
        <taxon>Rhabditomorpha</taxon>
        <taxon>Strongyloidea</taxon>
        <taxon>Ancylostomatidae</taxon>
        <taxon>Ancylostomatinae</taxon>
        <taxon>Ancylostoma</taxon>
    </lineage>
</organism>
<sequence>MAVAEHDPKEFGVEDLLLLSTIDQQSIVDNLKLSRVIVNVVKGNGSDTSEQARRQVYWIGWSLAEDRYDFKYPAFSGKTLRIGEKLFGLGRSPDK</sequence>
<evidence type="ECO:0000313" key="1">
    <source>
        <dbReference type="EMBL" id="KIH51232.1"/>
    </source>
</evidence>
<dbReference type="EMBL" id="KN747211">
    <property type="protein sequence ID" value="KIH51232.1"/>
    <property type="molecule type" value="Genomic_DNA"/>
</dbReference>
<dbReference type="OrthoDB" id="5871231at2759"/>
<evidence type="ECO:0000313" key="2">
    <source>
        <dbReference type="Proteomes" id="UP000054047"/>
    </source>
</evidence>
<proteinExistence type="predicted"/>
<protein>
    <submittedName>
        <fullName evidence="1">Uncharacterized protein</fullName>
    </submittedName>
</protein>
<gene>
    <name evidence="1" type="ORF">ANCDUO_18684</name>
</gene>
<accession>A0A0C2CNA1</accession>